<accession>A0AAV7S5R6</accession>
<dbReference type="GO" id="GO:0006457">
    <property type="term" value="P:protein folding"/>
    <property type="evidence" value="ECO:0007669"/>
    <property type="project" value="UniProtKB-UniRule"/>
</dbReference>
<keyword evidence="5" id="KW-1185">Reference proteome</keyword>
<feature type="domain" description="Cdc37 N-terminal" evidence="3">
    <location>
        <begin position="1"/>
        <end position="129"/>
    </location>
</feature>
<dbReference type="SMART" id="SM01071">
    <property type="entry name" value="CDC37_N"/>
    <property type="match status" value="1"/>
</dbReference>
<dbReference type="GO" id="GO:0019901">
    <property type="term" value="F:protein kinase binding"/>
    <property type="evidence" value="ECO:0007669"/>
    <property type="project" value="UniProtKB-UniRule"/>
</dbReference>
<keyword evidence="2" id="KW-0143">Chaperone</keyword>
<keyword evidence="2" id="KW-0963">Cytoplasm</keyword>
<gene>
    <name evidence="4" type="ORF">NDU88_000338</name>
</gene>
<reference evidence="4" key="1">
    <citation type="journal article" date="2022" name="bioRxiv">
        <title>Sequencing and chromosome-scale assembly of the giantPleurodeles waltlgenome.</title>
        <authorList>
            <person name="Brown T."/>
            <person name="Elewa A."/>
            <person name="Iarovenko S."/>
            <person name="Subramanian E."/>
            <person name="Araus A.J."/>
            <person name="Petzold A."/>
            <person name="Susuki M."/>
            <person name="Suzuki K.-i.T."/>
            <person name="Hayashi T."/>
            <person name="Toyoda A."/>
            <person name="Oliveira C."/>
            <person name="Osipova E."/>
            <person name="Leigh N.D."/>
            <person name="Simon A."/>
            <person name="Yun M.H."/>
        </authorList>
    </citation>
    <scope>NUCLEOTIDE SEQUENCE</scope>
    <source>
        <strain evidence="4">20211129_DDA</strain>
        <tissue evidence="4">Liver</tissue>
    </source>
</reference>
<evidence type="ECO:0000256" key="2">
    <source>
        <dbReference type="RuleBase" id="RU369110"/>
    </source>
</evidence>
<dbReference type="AlphaFoldDB" id="A0AAV7S5R6"/>
<evidence type="ECO:0000313" key="4">
    <source>
        <dbReference type="EMBL" id="KAJ1159834.1"/>
    </source>
</evidence>
<name>A0AAV7S5R6_PLEWA</name>
<comment type="subunit">
    <text evidence="2">Forms a complex with Hsp90.</text>
</comment>
<dbReference type="PANTHER" id="PTHR12800">
    <property type="entry name" value="CDC37-RELATED"/>
    <property type="match status" value="1"/>
</dbReference>
<dbReference type="GO" id="GO:0051087">
    <property type="term" value="F:protein-folding chaperone binding"/>
    <property type="evidence" value="ECO:0007669"/>
    <property type="project" value="UniProtKB-UniRule"/>
</dbReference>
<dbReference type="Proteomes" id="UP001066276">
    <property type="component" value="Chromosome 4_2"/>
</dbReference>
<dbReference type="GO" id="GO:0051082">
    <property type="term" value="F:unfolded protein binding"/>
    <property type="evidence" value="ECO:0007669"/>
    <property type="project" value="UniProtKB-UniRule"/>
</dbReference>
<dbReference type="InterPro" id="IPR004918">
    <property type="entry name" value="Cdc37"/>
</dbReference>
<comment type="function">
    <text evidence="2">Co-chaperone that binds to numerous kinases and promotes their interaction with the Hsp90 complex, resulting in stabilization and promotion of their activity.</text>
</comment>
<dbReference type="Pfam" id="PF03234">
    <property type="entry name" value="CDC37_N"/>
    <property type="match status" value="1"/>
</dbReference>
<comment type="similarity">
    <text evidence="2">Belongs to the CDC37 family.</text>
</comment>
<dbReference type="GO" id="GO:0005737">
    <property type="term" value="C:cytoplasm"/>
    <property type="evidence" value="ECO:0007669"/>
    <property type="project" value="UniProtKB-SubCell"/>
</dbReference>
<evidence type="ECO:0000313" key="5">
    <source>
        <dbReference type="Proteomes" id="UP001066276"/>
    </source>
</evidence>
<sequence>MVDYSVWDKIEVSDDEDDTHPNIDRPSLFCWRHQAHVEHMEQVQKEKEEHEKGLAECWKKLADCQKKINELELQGIDSAKNELLKLQPVLPQLKKDKWNWEKKANELQKKVKTMPWNVDTLSKDGFSKSAINKKPEVHEET</sequence>
<organism evidence="4 5">
    <name type="scientific">Pleurodeles waltl</name>
    <name type="common">Iberian ribbed newt</name>
    <dbReference type="NCBI Taxonomy" id="8319"/>
    <lineage>
        <taxon>Eukaryota</taxon>
        <taxon>Metazoa</taxon>
        <taxon>Chordata</taxon>
        <taxon>Craniata</taxon>
        <taxon>Vertebrata</taxon>
        <taxon>Euteleostomi</taxon>
        <taxon>Amphibia</taxon>
        <taxon>Batrachia</taxon>
        <taxon>Caudata</taxon>
        <taxon>Salamandroidea</taxon>
        <taxon>Salamandridae</taxon>
        <taxon>Pleurodelinae</taxon>
        <taxon>Pleurodeles</taxon>
    </lineage>
</organism>
<comment type="subcellular location">
    <subcellularLocation>
        <location evidence="2">Cytoplasm</location>
    </subcellularLocation>
</comment>
<dbReference type="GO" id="GO:0050821">
    <property type="term" value="P:protein stabilization"/>
    <property type="evidence" value="ECO:0007669"/>
    <property type="project" value="UniProtKB-UniRule"/>
</dbReference>
<dbReference type="InterPro" id="IPR013855">
    <property type="entry name" value="Cdc37_N_dom"/>
</dbReference>
<dbReference type="GO" id="GO:0031072">
    <property type="term" value="F:heat shock protein binding"/>
    <property type="evidence" value="ECO:0007669"/>
    <property type="project" value="UniProtKB-UniRule"/>
</dbReference>
<dbReference type="PANTHER" id="PTHR12800:SF3">
    <property type="entry name" value="HSP90 CO-CHAPERONE CDC37"/>
    <property type="match status" value="1"/>
</dbReference>
<protein>
    <recommendedName>
        <fullName evidence="1 2">Hsp90 co-chaperone Cdc37</fullName>
    </recommendedName>
    <alternativeName>
        <fullName evidence="2">Hsp90 chaperone protein kinase-targeting subunit</fullName>
    </alternativeName>
</protein>
<comment type="caution">
    <text evidence="4">The sequence shown here is derived from an EMBL/GenBank/DDBJ whole genome shotgun (WGS) entry which is preliminary data.</text>
</comment>
<proteinExistence type="inferred from homology"/>
<evidence type="ECO:0000256" key="1">
    <source>
        <dbReference type="ARBA" id="ARBA00020496"/>
    </source>
</evidence>
<evidence type="ECO:0000259" key="3">
    <source>
        <dbReference type="SMART" id="SM01071"/>
    </source>
</evidence>
<dbReference type="EMBL" id="JANPWB010000008">
    <property type="protein sequence ID" value="KAJ1159834.1"/>
    <property type="molecule type" value="Genomic_DNA"/>
</dbReference>